<keyword evidence="7 10" id="KW-0653">Protein transport</keyword>
<dbReference type="GO" id="GO:0050185">
    <property type="term" value="F:phosphatidylinositol deacylase activity"/>
    <property type="evidence" value="ECO:0007669"/>
    <property type="project" value="EnsemblFungi"/>
</dbReference>
<keyword evidence="6 10" id="KW-0256">Endoplasmic reticulum</keyword>
<comment type="caution">
    <text evidence="10">Lacks conserved residue(s) required for the propagation of feature annotation.</text>
</comment>
<evidence type="ECO:0000256" key="1">
    <source>
        <dbReference type="ARBA" id="ARBA00004477"/>
    </source>
</evidence>
<feature type="transmembrane region" description="Helical" evidence="10">
    <location>
        <begin position="988"/>
        <end position="1007"/>
    </location>
</feature>
<evidence type="ECO:0000256" key="8">
    <source>
        <dbReference type="ARBA" id="ARBA00022989"/>
    </source>
</evidence>
<dbReference type="Gene3D" id="3.40.50.1820">
    <property type="entry name" value="alpha/beta hydrolase"/>
    <property type="match status" value="1"/>
</dbReference>
<comment type="function">
    <text evidence="10">Involved in inositol deacylation of GPI-anchored proteins which plays important roles in the quality control and ER-associated degradation of GPI-anchored proteins.</text>
</comment>
<dbReference type="EMBL" id="LT598460">
    <property type="protein sequence ID" value="SCU78544.1"/>
    <property type="molecule type" value="Genomic_DNA"/>
</dbReference>
<dbReference type="Pfam" id="PF25141">
    <property type="entry name" value="PGAP1_2nd"/>
    <property type="match status" value="1"/>
</dbReference>
<dbReference type="GO" id="GO:0006505">
    <property type="term" value="P:GPI anchor metabolic process"/>
    <property type="evidence" value="ECO:0007669"/>
    <property type="project" value="EnsemblFungi"/>
</dbReference>
<reference evidence="13 14" key="1">
    <citation type="submission" date="2016-03" db="EMBL/GenBank/DDBJ databases">
        <authorList>
            <person name="Devillers H."/>
        </authorList>
    </citation>
    <scope>NUCLEOTIDE SEQUENCE [LARGE SCALE GENOMIC DNA]</scope>
    <source>
        <strain evidence="13">CBS 10888</strain>
    </source>
</reference>
<comment type="subcellular location">
    <subcellularLocation>
        <location evidence="1">Endoplasmic reticulum membrane</location>
        <topology evidence="1">Multi-pass membrane protein</topology>
    </subcellularLocation>
</comment>
<dbReference type="GO" id="GO:0015031">
    <property type="term" value="P:protein transport"/>
    <property type="evidence" value="ECO:0007669"/>
    <property type="project" value="UniProtKB-KW"/>
</dbReference>
<sequence length="1033" mass="116568">MVLRRGAKALIRRGLTILAESCGKSDNRSKSISSSEVPARGILERDLKASSTGLTDEQTGSCRFGLHKTSLQVILVGLLLTIVALSTSVVKEFSGSDTPQCHSVYMYPSYAKIDGFDHRYTKLAQKYHLYLYREQGKDREPLENDALQLDGIPVLFIPGNAGSFKQARSIAAACANVYFDERSSIDNDDTKNLDFFTADFNEDFTAFHGRTMLDQAEYLNDAIAYILSLYRSSQNYEAPVPSSVIVVGHSMGGIVARVMPTLKNYIPESVNSYITLSAPHALAPVTFDGDMLKIYERISKFWKAQFEDSESFFSKNVSLISITGGVLDNILPADFTTIEDIIPYTNGFTTYTTTVPHVWTPIDHLAIVWCDQLRNVLARVLLESVNAKKASKTKLLEERMRLYRKALLSGLEGYSVLGNSLYRTEPNAGNSFELQTGYEKVRMNEKFVLTKETAKSRSRFSVISIEKDRNDSNFALLTDEPSLNIRFCQKNSSSKLEEQIEESSISEWWTQCTRVDQELLNVPKSSRNSNYPSDSSWGGNSSPFFFLLVDTPTLSQYDLIVIETPNSVLNGDTFVVAELSDEALNTAVHDNPFGVITTGLLKAERSVNSKHLVSSFTFTNLYSSIISYRVRTVVSGESNTFEPFFRQSIEKPFETKWHINLRQGPQDINFHNVAPFVPLNSTHDKSLKLTFINPPGVETKIKVEVNWSLTVKMLLLRFRLSIAAFTIGFVSLTMAYQFKNYQSTGDFVPFDNSIDRLLTNHWKAMFISTSLLIPFTNLLGLQKNVDDAHLLRQFLSPLGYSSSTSALFLGTDEMFMWWLGPVFLLMTISSVFLTYRLIATLEAFTYWAVAKGGRYFIWSSEKSESRFSRTKQAIGALIIVTSVIFYVPYQFAFIILTIVQAFLCLKLSTLRSRHTSNNVKNFNNSILMLMIFLVPINVPIVMVFMRNFAIRWETPFQSHHNVLAILPIILLIESNARFRMPAVSPTKSLVGVAIMGCLVHMSAYSFILGTRNLYWLHHLFNTLSAVLFLRTFD</sequence>
<dbReference type="InterPro" id="IPR029058">
    <property type="entry name" value="AB_hydrolase_fold"/>
</dbReference>
<dbReference type="InterPro" id="IPR012908">
    <property type="entry name" value="PGAP1-ab_dom-like"/>
</dbReference>
<feature type="transmembrane region" description="Helical" evidence="10">
    <location>
        <begin position="926"/>
        <end position="946"/>
    </location>
</feature>
<dbReference type="Pfam" id="PF25140">
    <property type="entry name" value="PGAP1_TMD"/>
    <property type="match status" value="1"/>
</dbReference>
<gene>
    <name evidence="13" type="ORF">LADA_0A06150G</name>
</gene>
<dbReference type="PANTHER" id="PTHR15495:SF7">
    <property type="entry name" value="GPI INOSITOL-DEACYLASE"/>
    <property type="match status" value="1"/>
</dbReference>
<dbReference type="InterPro" id="IPR039529">
    <property type="entry name" value="PGAP1/BST1"/>
</dbReference>
<evidence type="ECO:0000313" key="14">
    <source>
        <dbReference type="Proteomes" id="UP000190274"/>
    </source>
</evidence>
<dbReference type="GO" id="GO:0006888">
    <property type="term" value="P:endoplasmic reticulum to Golgi vesicle-mediated transport"/>
    <property type="evidence" value="ECO:0007669"/>
    <property type="project" value="EnsemblFungi"/>
</dbReference>
<evidence type="ECO:0000256" key="3">
    <source>
        <dbReference type="ARBA" id="ARBA00022448"/>
    </source>
</evidence>
<evidence type="ECO:0000256" key="5">
    <source>
        <dbReference type="ARBA" id="ARBA00022801"/>
    </source>
</evidence>
<dbReference type="AlphaFoldDB" id="A0A1G4IPG3"/>
<evidence type="ECO:0000256" key="9">
    <source>
        <dbReference type="ARBA" id="ARBA00023136"/>
    </source>
</evidence>
<evidence type="ECO:0000256" key="10">
    <source>
        <dbReference type="RuleBase" id="RU365011"/>
    </source>
</evidence>
<dbReference type="SUPFAM" id="SSF53474">
    <property type="entry name" value="alpha/beta-Hydrolases"/>
    <property type="match status" value="1"/>
</dbReference>
<dbReference type="OrthoDB" id="348976at2759"/>
<keyword evidence="4 10" id="KW-0812">Transmembrane</keyword>
<dbReference type="InterPro" id="IPR056824">
    <property type="entry name" value="PGAP1_TMD"/>
</dbReference>
<dbReference type="Proteomes" id="UP000190274">
    <property type="component" value="Chromosome A"/>
</dbReference>
<keyword evidence="8 10" id="KW-1133">Transmembrane helix</keyword>
<dbReference type="GO" id="GO:0006621">
    <property type="term" value="P:protein retention in ER lumen"/>
    <property type="evidence" value="ECO:0007669"/>
    <property type="project" value="EnsemblFungi"/>
</dbReference>
<keyword evidence="9 10" id="KW-0472">Membrane</keyword>
<dbReference type="GO" id="GO:0016050">
    <property type="term" value="P:vesicle organization"/>
    <property type="evidence" value="ECO:0007669"/>
    <property type="project" value="EnsemblFungi"/>
</dbReference>
<dbReference type="FunFam" id="3.40.50.1820:FF:000056">
    <property type="entry name" value="GPI inositol-deacylase"/>
    <property type="match status" value="1"/>
</dbReference>
<dbReference type="Pfam" id="PF07819">
    <property type="entry name" value="PGAP1"/>
    <property type="match status" value="1"/>
</dbReference>
<dbReference type="STRING" id="1266660.A0A1G4IPG3"/>
<keyword evidence="3 10" id="KW-0813">Transport</keyword>
<evidence type="ECO:0000259" key="12">
    <source>
        <dbReference type="Pfam" id="PF25140"/>
    </source>
</evidence>
<name>A0A1G4IPG3_9SACH</name>
<evidence type="ECO:0000256" key="2">
    <source>
        <dbReference type="ARBA" id="ARBA00006931"/>
    </source>
</evidence>
<dbReference type="GO" id="GO:0034368">
    <property type="term" value="P:protein-lipid complex remodeling"/>
    <property type="evidence" value="ECO:0007669"/>
    <property type="project" value="EnsemblFungi"/>
</dbReference>
<feature type="domain" description="GPI inositol-deacylase PGAP1-like alpha/beta" evidence="11">
    <location>
        <begin position="148"/>
        <end position="383"/>
    </location>
</feature>
<dbReference type="GO" id="GO:0036503">
    <property type="term" value="P:ERAD pathway"/>
    <property type="evidence" value="ECO:0007669"/>
    <property type="project" value="EnsemblFungi"/>
</dbReference>
<feature type="transmembrane region" description="Helical" evidence="10">
    <location>
        <begin position="873"/>
        <end position="905"/>
    </location>
</feature>
<organism evidence="13 14">
    <name type="scientific">Lachancea dasiensis</name>
    <dbReference type="NCBI Taxonomy" id="1072105"/>
    <lineage>
        <taxon>Eukaryota</taxon>
        <taxon>Fungi</taxon>
        <taxon>Dikarya</taxon>
        <taxon>Ascomycota</taxon>
        <taxon>Saccharomycotina</taxon>
        <taxon>Saccharomycetes</taxon>
        <taxon>Saccharomycetales</taxon>
        <taxon>Saccharomycetaceae</taxon>
        <taxon>Lachancea</taxon>
    </lineage>
</organism>
<protein>
    <recommendedName>
        <fullName evidence="10">GPI inositol-deacylase</fullName>
        <ecNumber evidence="10">3.1.-.-</ecNumber>
    </recommendedName>
</protein>
<dbReference type="GO" id="GO:0005789">
    <property type="term" value="C:endoplasmic reticulum membrane"/>
    <property type="evidence" value="ECO:0007669"/>
    <property type="project" value="UniProtKB-SubCell"/>
</dbReference>
<keyword evidence="5 10" id="KW-0378">Hydrolase</keyword>
<evidence type="ECO:0000256" key="7">
    <source>
        <dbReference type="ARBA" id="ARBA00022927"/>
    </source>
</evidence>
<evidence type="ECO:0000259" key="11">
    <source>
        <dbReference type="Pfam" id="PF07819"/>
    </source>
</evidence>
<dbReference type="PANTHER" id="PTHR15495">
    <property type="entry name" value="NEGATIVE REGULATOR OF VESICLE FORMATION-RELATED"/>
    <property type="match status" value="1"/>
</dbReference>
<feature type="domain" description="GPI inositol-deacylase transmembrane" evidence="12">
    <location>
        <begin position="722"/>
        <end position="1029"/>
    </location>
</feature>
<accession>A0A1G4IPG3</accession>
<dbReference type="EC" id="3.1.-.-" evidence="10"/>
<proteinExistence type="inferred from homology"/>
<keyword evidence="14" id="KW-1185">Reference proteome</keyword>
<evidence type="ECO:0000256" key="4">
    <source>
        <dbReference type="ARBA" id="ARBA00022692"/>
    </source>
</evidence>
<evidence type="ECO:0000256" key="6">
    <source>
        <dbReference type="ARBA" id="ARBA00022824"/>
    </source>
</evidence>
<feature type="transmembrane region" description="Helical" evidence="10">
    <location>
        <begin position="815"/>
        <end position="838"/>
    </location>
</feature>
<comment type="similarity">
    <text evidence="2 10">Belongs to the GPI inositol-deacylase family.</text>
</comment>
<evidence type="ECO:0000313" key="13">
    <source>
        <dbReference type="EMBL" id="SCU78544.1"/>
    </source>
</evidence>